<dbReference type="SUPFAM" id="SSF53335">
    <property type="entry name" value="S-adenosyl-L-methionine-dependent methyltransferases"/>
    <property type="match status" value="1"/>
</dbReference>
<keyword evidence="3" id="KW-1185">Reference proteome</keyword>
<evidence type="ECO:0000256" key="1">
    <source>
        <dbReference type="SAM" id="MobiDB-lite"/>
    </source>
</evidence>
<dbReference type="Pfam" id="PF13578">
    <property type="entry name" value="Methyltransf_24"/>
    <property type="match status" value="1"/>
</dbReference>
<dbReference type="AlphaFoldDB" id="A0A411YAH3"/>
<name>A0A411YAH3_9ACTN</name>
<dbReference type="EMBL" id="CP036402">
    <property type="protein sequence ID" value="QBI18206.1"/>
    <property type="molecule type" value="Genomic_DNA"/>
</dbReference>
<keyword evidence="2" id="KW-0808">Transferase</keyword>
<evidence type="ECO:0000313" key="2">
    <source>
        <dbReference type="EMBL" id="QBI18206.1"/>
    </source>
</evidence>
<feature type="region of interest" description="Disordered" evidence="1">
    <location>
        <begin position="1"/>
        <end position="21"/>
    </location>
</feature>
<proteinExistence type="predicted"/>
<dbReference type="Gene3D" id="3.40.50.150">
    <property type="entry name" value="Vaccinia Virus protein VP39"/>
    <property type="match status" value="1"/>
</dbReference>
<gene>
    <name evidence="2" type="ORF">ER308_00530</name>
</gene>
<dbReference type="RefSeq" id="WP_131153204.1">
    <property type="nucleotide sequence ID" value="NZ_CP036402.1"/>
</dbReference>
<evidence type="ECO:0000313" key="3">
    <source>
        <dbReference type="Proteomes" id="UP000291469"/>
    </source>
</evidence>
<reference evidence="2 3" key="1">
    <citation type="submission" date="2019-01" db="EMBL/GenBank/DDBJ databases">
        <title>Egibacter rhizosphaerae EGI 80759T.</title>
        <authorList>
            <person name="Chen D.-D."/>
            <person name="Tian Y."/>
            <person name="Jiao J.-Y."/>
            <person name="Zhang X.-T."/>
            <person name="Zhang Y.-G."/>
            <person name="Zhang Y."/>
            <person name="Xiao M."/>
            <person name="Shu W.-S."/>
            <person name="Li W.-J."/>
        </authorList>
    </citation>
    <scope>NUCLEOTIDE SEQUENCE [LARGE SCALE GENOMIC DNA]</scope>
    <source>
        <strain evidence="2 3">EGI 80759</strain>
    </source>
</reference>
<dbReference type="OrthoDB" id="9799672at2"/>
<dbReference type="GO" id="GO:0032259">
    <property type="term" value="P:methylation"/>
    <property type="evidence" value="ECO:0007669"/>
    <property type="project" value="UniProtKB-KW"/>
</dbReference>
<organism evidence="2 3">
    <name type="scientific">Egibacter rhizosphaerae</name>
    <dbReference type="NCBI Taxonomy" id="1670831"/>
    <lineage>
        <taxon>Bacteria</taxon>
        <taxon>Bacillati</taxon>
        <taxon>Actinomycetota</taxon>
        <taxon>Nitriliruptoria</taxon>
        <taxon>Egibacterales</taxon>
        <taxon>Egibacteraceae</taxon>
        <taxon>Egibacter</taxon>
    </lineage>
</organism>
<sequence length="261" mass="28576">MPTVSSRPGDGTARAPAVRRPPVRMLAKPGMSAVALASTRMRARRLTAAEHAWFARIRALRRELAVTHAVVPGRRSEPRTVSGVLATAAMPERHCAALFHLVRARSPRVGIELGTSLGLSSAYQGAALALAEPEPRARGRLITLEGSEPLATLARHNHRRLSLGHVDVVVGSFEEQLPGVLSELHRRDEGIGWAFVDGDHREDSTREFFARLAEASEPGAVLTFDDIEWSDGMQRAWTAIASDERVRWATRTKRLGIAVIR</sequence>
<dbReference type="Proteomes" id="UP000291469">
    <property type="component" value="Chromosome"/>
</dbReference>
<dbReference type="KEGG" id="erz:ER308_00530"/>
<protein>
    <submittedName>
        <fullName evidence="2">Class I SAM-dependent methyltransferase</fullName>
    </submittedName>
</protein>
<accession>A0A411YAH3</accession>
<dbReference type="InterPro" id="IPR029063">
    <property type="entry name" value="SAM-dependent_MTases_sf"/>
</dbReference>
<dbReference type="GO" id="GO:0008168">
    <property type="term" value="F:methyltransferase activity"/>
    <property type="evidence" value="ECO:0007669"/>
    <property type="project" value="UniProtKB-KW"/>
</dbReference>
<keyword evidence="2" id="KW-0489">Methyltransferase</keyword>